<dbReference type="Proteomes" id="UP000292136">
    <property type="component" value="Unassembled WGS sequence"/>
</dbReference>
<proteinExistence type="predicted"/>
<keyword evidence="2" id="KW-1185">Reference proteome</keyword>
<reference evidence="1 2" key="1">
    <citation type="submission" date="2019-02" db="EMBL/GenBank/DDBJ databases">
        <title>Genomic Encyclopedia of Type Strains, Phase IV (KMG-IV): sequencing the most valuable type-strain genomes for metagenomic binning, comparative biology and taxonomic classification.</title>
        <authorList>
            <person name="Goeker M."/>
        </authorList>
    </citation>
    <scope>NUCLEOTIDE SEQUENCE [LARGE SCALE GENOMIC DNA]</scope>
    <source>
        <strain evidence="1 2">DSM 21223</strain>
    </source>
</reference>
<protein>
    <submittedName>
        <fullName evidence="1">Uncharacterized protein</fullName>
    </submittedName>
</protein>
<dbReference type="RefSeq" id="WP_014238418.1">
    <property type="nucleotide sequence ID" value="NZ_SHKM01000001.1"/>
</dbReference>
<name>A0ABY0IT42_9RHOO</name>
<gene>
    <name evidence="1" type="ORF">EV678_1419</name>
</gene>
<dbReference type="EMBL" id="SHKM01000001">
    <property type="protein sequence ID" value="RZT90600.1"/>
    <property type="molecule type" value="Genomic_DNA"/>
</dbReference>
<comment type="caution">
    <text evidence="1">The sequence shown here is derived from an EMBL/GenBank/DDBJ whole genome shotgun (WGS) entry which is preliminary data.</text>
</comment>
<evidence type="ECO:0000313" key="1">
    <source>
        <dbReference type="EMBL" id="RZT90600.1"/>
    </source>
</evidence>
<sequence>MNIASLNRLYATYSTASATPVKAAATDGSSAATQTAAASNLPQELPPLECPTPASVAAAKEKFAANAAEKFRQAGIQVPPEPVLTPDRMGYVSVANDHPDKARIEQLFHEDTELRDQFAEVASGEEMLHAVQGYEDYAARYAALQGNPSAQAALVEARIAYNNQSFYITLKGDGGTETFFGGLQGVTA</sequence>
<organism evidence="1 2">
    <name type="scientific">Azospira oryzae</name>
    <dbReference type="NCBI Taxonomy" id="146939"/>
    <lineage>
        <taxon>Bacteria</taxon>
        <taxon>Pseudomonadati</taxon>
        <taxon>Pseudomonadota</taxon>
        <taxon>Betaproteobacteria</taxon>
        <taxon>Rhodocyclales</taxon>
        <taxon>Rhodocyclaceae</taxon>
        <taxon>Azospira</taxon>
    </lineage>
</organism>
<accession>A0ABY0IT42</accession>
<evidence type="ECO:0000313" key="2">
    <source>
        <dbReference type="Proteomes" id="UP000292136"/>
    </source>
</evidence>